<dbReference type="PANTHER" id="PTHR36923">
    <property type="entry name" value="FERREDOXIN"/>
    <property type="match status" value="1"/>
</dbReference>
<keyword evidence="4 8" id="KW-0249">Electron transport</keyword>
<keyword evidence="6 8" id="KW-0411">Iron-sulfur</keyword>
<reference evidence="10" key="1">
    <citation type="journal article" date="2014" name="Int. J. Syst. Evol. Microbiol.">
        <title>Complete genome sequence of Corynebacterium casei LMG S-19264T (=DSM 44701T), isolated from a smear-ripened cheese.</title>
        <authorList>
            <consortium name="US DOE Joint Genome Institute (JGI-PGF)"/>
            <person name="Walter F."/>
            <person name="Albersmeier A."/>
            <person name="Kalinowski J."/>
            <person name="Ruckert C."/>
        </authorList>
    </citation>
    <scope>NUCLEOTIDE SEQUENCE</scope>
    <source>
        <strain evidence="10">JCM 5069</strain>
    </source>
</reference>
<dbReference type="GO" id="GO:0005506">
    <property type="term" value="F:iron ion binding"/>
    <property type="evidence" value="ECO:0007669"/>
    <property type="project" value="UniProtKB-UniRule"/>
</dbReference>
<dbReference type="Proteomes" id="UP000603708">
    <property type="component" value="Unassembled WGS sequence"/>
</dbReference>
<dbReference type="Pfam" id="PF13459">
    <property type="entry name" value="Fer4_15"/>
    <property type="match status" value="1"/>
</dbReference>
<dbReference type="InterPro" id="IPR017896">
    <property type="entry name" value="4Fe4S_Fe-S-bd"/>
</dbReference>
<evidence type="ECO:0000256" key="7">
    <source>
        <dbReference type="ARBA" id="ARBA00023291"/>
    </source>
</evidence>
<dbReference type="InterPro" id="IPR051269">
    <property type="entry name" value="Fe-S_cluster_ET"/>
</dbReference>
<proteinExistence type="predicted"/>
<dbReference type="GO" id="GO:0009055">
    <property type="term" value="F:electron transfer activity"/>
    <property type="evidence" value="ECO:0007669"/>
    <property type="project" value="UniProtKB-UniRule"/>
</dbReference>
<feature type="domain" description="4Fe-4S ferredoxin-type" evidence="9">
    <location>
        <begin position="10"/>
        <end position="38"/>
    </location>
</feature>
<evidence type="ECO:0000256" key="3">
    <source>
        <dbReference type="ARBA" id="ARBA00022723"/>
    </source>
</evidence>
<keyword evidence="2 8" id="KW-0813">Transport</keyword>
<protein>
    <recommendedName>
        <fullName evidence="8">Ferredoxin</fullName>
    </recommendedName>
</protein>
<keyword evidence="7" id="KW-0003">3Fe-4S</keyword>
<evidence type="ECO:0000256" key="1">
    <source>
        <dbReference type="ARBA" id="ARBA00001927"/>
    </source>
</evidence>
<evidence type="ECO:0000256" key="8">
    <source>
        <dbReference type="RuleBase" id="RU368020"/>
    </source>
</evidence>
<keyword evidence="3 8" id="KW-0479">Metal-binding</keyword>
<dbReference type="GO" id="GO:0051538">
    <property type="term" value="F:3 iron, 4 sulfur cluster binding"/>
    <property type="evidence" value="ECO:0007669"/>
    <property type="project" value="UniProtKB-KW"/>
</dbReference>
<evidence type="ECO:0000256" key="4">
    <source>
        <dbReference type="ARBA" id="ARBA00022982"/>
    </source>
</evidence>
<accession>A0A919GIF3</accession>
<dbReference type="Gene3D" id="3.30.70.20">
    <property type="match status" value="1"/>
</dbReference>
<keyword evidence="5 8" id="KW-0408">Iron</keyword>
<gene>
    <name evidence="10" type="ORF">GCM10018793_49270</name>
</gene>
<reference evidence="10" key="2">
    <citation type="submission" date="2020-09" db="EMBL/GenBank/DDBJ databases">
        <authorList>
            <person name="Sun Q."/>
            <person name="Ohkuma M."/>
        </authorList>
    </citation>
    <scope>NUCLEOTIDE SEQUENCE</scope>
    <source>
        <strain evidence="10">JCM 5069</strain>
    </source>
</reference>
<comment type="function">
    <text evidence="8">Ferredoxins are iron-sulfur proteins that transfer electrons in a wide variety of metabolic reactions.</text>
</comment>
<name>A0A919GIF3_9ACTN</name>
<evidence type="ECO:0000256" key="2">
    <source>
        <dbReference type="ARBA" id="ARBA00022448"/>
    </source>
</evidence>
<dbReference type="AlphaFoldDB" id="A0A919GIF3"/>
<dbReference type="PROSITE" id="PS51379">
    <property type="entry name" value="4FE4S_FER_2"/>
    <property type="match status" value="1"/>
</dbReference>
<evidence type="ECO:0000256" key="5">
    <source>
        <dbReference type="ARBA" id="ARBA00023004"/>
    </source>
</evidence>
<comment type="caution">
    <text evidence="10">The sequence shown here is derived from an EMBL/GenBank/DDBJ whole genome shotgun (WGS) entry which is preliminary data.</text>
</comment>
<evidence type="ECO:0000313" key="11">
    <source>
        <dbReference type="Proteomes" id="UP000603708"/>
    </source>
</evidence>
<dbReference type="RefSeq" id="WP_229924890.1">
    <property type="nucleotide sequence ID" value="NZ_BNCD01000015.1"/>
</dbReference>
<evidence type="ECO:0000259" key="9">
    <source>
        <dbReference type="PROSITE" id="PS51379"/>
    </source>
</evidence>
<comment type="cofactor">
    <cofactor evidence="1">
        <name>[3Fe-4S] cluster</name>
        <dbReference type="ChEBI" id="CHEBI:21137"/>
    </cofactor>
</comment>
<dbReference type="PRINTS" id="PR00352">
    <property type="entry name" value="3FE4SFRDOXIN"/>
</dbReference>
<sequence length="89" mass="9238">MSGGPLPAALRARVDRTRCVGAGMCAGVAPEEFEVDGHGKSRPRRPVAPASADLVEAVSLCPMEAIAVFDAGSGRPVRLWGDERPVEGP</sequence>
<dbReference type="EMBL" id="BNCD01000015">
    <property type="protein sequence ID" value="GHH84556.1"/>
    <property type="molecule type" value="Genomic_DNA"/>
</dbReference>
<keyword evidence="11" id="KW-1185">Reference proteome</keyword>
<dbReference type="SUPFAM" id="SSF54862">
    <property type="entry name" value="4Fe-4S ferredoxins"/>
    <property type="match status" value="1"/>
</dbReference>
<dbReference type="InterPro" id="IPR001080">
    <property type="entry name" value="3Fe4S_ferredoxin"/>
</dbReference>
<organism evidence="10 11">
    <name type="scientific">Streptomyces sulfonofaciens</name>
    <dbReference type="NCBI Taxonomy" id="68272"/>
    <lineage>
        <taxon>Bacteria</taxon>
        <taxon>Bacillati</taxon>
        <taxon>Actinomycetota</taxon>
        <taxon>Actinomycetes</taxon>
        <taxon>Kitasatosporales</taxon>
        <taxon>Streptomycetaceae</taxon>
        <taxon>Streptomyces</taxon>
    </lineage>
</organism>
<evidence type="ECO:0000313" key="10">
    <source>
        <dbReference type="EMBL" id="GHH84556.1"/>
    </source>
</evidence>
<dbReference type="PANTHER" id="PTHR36923:SF3">
    <property type="entry name" value="FERREDOXIN"/>
    <property type="match status" value="1"/>
</dbReference>
<evidence type="ECO:0000256" key="6">
    <source>
        <dbReference type="ARBA" id="ARBA00023014"/>
    </source>
</evidence>